<accession>A0A0E2BH52</accession>
<evidence type="ECO:0000313" key="2">
    <source>
        <dbReference type="Proteomes" id="UP000006329"/>
    </source>
</evidence>
<keyword evidence="2" id="KW-1185">Reference proteome</keyword>
<dbReference type="EMBL" id="AHON02000028">
    <property type="protein sequence ID" value="EKO34660.1"/>
    <property type="molecule type" value="Genomic_DNA"/>
</dbReference>
<sequence>MRGGFIYARIKTFLKLEIRLDEGYNFGIVNEFFRALGFGKDRFF</sequence>
<dbReference type="AlphaFoldDB" id="A0A0E2BH52"/>
<comment type="caution">
    <text evidence="1">The sequence shown here is derived from an EMBL/GenBank/DDBJ whole genome shotgun (WGS) entry which is preliminary data.</text>
</comment>
<protein>
    <submittedName>
        <fullName evidence="1">Uncharacterized protein</fullName>
    </submittedName>
</protein>
<proteinExistence type="predicted"/>
<dbReference type="Proteomes" id="UP000006329">
    <property type="component" value="Unassembled WGS sequence"/>
</dbReference>
<organism evidence="1 2">
    <name type="scientific">Leptospira santarosai str. MOR084</name>
    <dbReference type="NCBI Taxonomy" id="1049984"/>
    <lineage>
        <taxon>Bacteria</taxon>
        <taxon>Pseudomonadati</taxon>
        <taxon>Spirochaetota</taxon>
        <taxon>Spirochaetia</taxon>
        <taxon>Leptospirales</taxon>
        <taxon>Leptospiraceae</taxon>
        <taxon>Leptospira</taxon>
    </lineage>
</organism>
<name>A0A0E2BH52_9LEPT</name>
<evidence type="ECO:0000313" key="1">
    <source>
        <dbReference type="EMBL" id="EKO34660.1"/>
    </source>
</evidence>
<reference evidence="1" key="1">
    <citation type="submission" date="2012-10" db="EMBL/GenBank/DDBJ databases">
        <authorList>
            <person name="Harkins D.M."/>
            <person name="Durkin A.S."/>
            <person name="Brinkac L.M."/>
            <person name="Haft D.H."/>
            <person name="Selengut J.D."/>
            <person name="Sanka R."/>
            <person name="DePew J."/>
            <person name="Purushe J."/>
            <person name="Matthias M.A."/>
            <person name="Vinetz J.M."/>
            <person name="Sutton G.G."/>
            <person name="Nierman W.C."/>
            <person name="Fouts D.E."/>
        </authorList>
    </citation>
    <scope>NUCLEOTIDE SEQUENCE [LARGE SCALE GENOMIC DNA]</scope>
    <source>
        <strain evidence="1">MOR084</strain>
    </source>
</reference>
<gene>
    <name evidence="1" type="ORF">LEP1GSC179_4124</name>
</gene>